<feature type="transmembrane region" description="Helical" evidence="2">
    <location>
        <begin position="103"/>
        <end position="128"/>
    </location>
</feature>
<feature type="transmembrane region" description="Helical" evidence="2">
    <location>
        <begin position="140"/>
        <end position="158"/>
    </location>
</feature>
<evidence type="ECO:0000256" key="1">
    <source>
        <dbReference type="SAM" id="MobiDB-lite"/>
    </source>
</evidence>
<keyword evidence="4" id="KW-1185">Reference proteome</keyword>
<accession>A0ABX8QRK1</accession>
<feature type="transmembrane region" description="Helical" evidence="2">
    <location>
        <begin position="190"/>
        <end position="211"/>
    </location>
</feature>
<keyword evidence="2" id="KW-0812">Transmembrane</keyword>
<evidence type="ECO:0000313" key="4">
    <source>
        <dbReference type="Proteomes" id="UP001049518"/>
    </source>
</evidence>
<feature type="transmembrane region" description="Helical" evidence="2">
    <location>
        <begin position="402"/>
        <end position="423"/>
    </location>
</feature>
<feature type="transmembrane region" description="Helical" evidence="2">
    <location>
        <begin position="165"/>
        <end position="184"/>
    </location>
</feature>
<feature type="transmembrane region" description="Helical" evidence="2">
    <location>
        <begin position="321"/>
        <end position="340"/>
    </location>
</feature>
<proteinExistence type="predicted"/>
<name>A0ABX8QRK1_9ACTN</name>
<dbReference type="Proteomes" id="UP001049518">
    <property type="component" value="Chromosome"/>
</dbReference>
<feature type="compositionally biased region" description="Low complexity" evidence="1">
    <location>
        <begin position="249"/>
        <end position="264"/>
    </location>
</feature>
<protein>
    <recommendedName>
        <fullName evidence="5">Integral membrane protein</fullName>
    </recommendedName>
</protein>
<evidence type="ECO:0000313" key="3">
    <source>
        <dbReference type="EMBL" id="QXJ21441.1"/>
    </source>
</evidence>
<organism evidence="3 4">
    <name type="scientific">Actinomadura graeca</name>
    <dbReference type="NCBI Taxonomy" id="2750812"/>
    <lineage>
        <taxon>Bacteria</taxon>
        <taxon>Bacillati</taxon>
        <taxon>Actinomycetota</taxon>
        <taxon>Actinomycetes</taxon>
        <taxon>Streptosporangiales</taxon>
        <taxon>Thermomonosporaceae</taxon>
        <taxon>Actinomadura</taxon>
    </lineage>
</organism>
<sequence>MTVTAEAGVTRRSHPVPQVLVLCAGAVLLNLAMNAAEDHLSALGPAAATPNGRGAAAWLDWILGDTTEAQFYQAWLAGAGLLGAAAVAHLAARRRWRGRGFDIAYGTGLWPWVLLAAGTGLLLSNALWGWTMADGEWQPTFVPFVSVPPAMVLVYGGGTRIALTAGALGALLVTPASLLIWHHVCPPLDLPAVVANVGGMSAGALLAFLVARHLPWMPTPPPPDDPRTEAADETPGETAAMDGPAAIDGPAPSGTSGTSAASGAVDGVPARPRMWVARRALADFSEAQFYGNEWASAGLLAGLLLAWVIDPLGPSYGSGLVPDLLTAQILTAVWGVWLHSGRWERHGWYPTFVPVVSLAPAAVLVTGGGWRVIVLAAAAGAAAGPPLARAVAVRLPSDFHPFIGSVMSMTVISALGIPALKLLDSAGLV</sequence>
<keyword evidence="2" id="KW-1133">Transmembrane helix</keyword>
<feature type="transmembrane region" description="Helical" evidence="2">
    <location>
        <begin position="289"/>
        <end position="309"/>
    </location>
</feature>
<evidence type="ECO:0008006" key="5">
    <source>
        <dbReference type="Google" id="ProtNLM"/>
    </source>
</evidence>
<dbReference type="EMBL" id="CP059572">
    <property type="protein sequence ID" value="QXJ21441.1"/>
    <property type="molecule type" value="Genomic_DNA"/>
</dbReference>
<feature type="transmembrane region" description="Helical" evidence="2">
    <location>
        <begin position="19"/>
        <end position="36"/>
    </location>
</feature>
<feature type="region of interest" description="Disordered" evidence="1">
    <location>
        <begin position="218"/>
        <end position="265"/>
    </location>
</feature>
<feature type="transmembrane region" description="Helical" evidence="2">
    <location>
        <begin position="352"/>
        <end position="382"/>
    </location>
</feature>
<dbReference type="RefSeq" id="WP_273700029.1">
    <property type="nucleotide sequence ID" value="NZ_CP059572.1"/>
</dbReference>
<feature type="transmembrane region" description="Helical" evidence="2">
    <location>
        <begin position="71"/>
        <end position="91"/>
    </location>
</feature>
<keyword evidence="2" id="KW-0472">Membrane</keyword>
<reference evidence="3" key="1">
    <citation type="submission" date="2020-07" db="EMBL/GenBank/DDBJ databases">
        <authorList>
            <person name="Tarantini F.S."/>
            <person name="Hong K.W."/>
            <person name="Chan K.G."/>
        </authorList>
    </citation>
    <scope>NUCLEOTIDE SEQUENCE</scope>
    <source>
        <strain evidence="3">32-07</strain>
    </source>
</reference>
<gene>
    <name evidence="3" type="ORF">AGRA3207_002294</name>
</gene>
<evidence type="ECO:0000256" key="2">
    <source>
        <dbReference type="SAM" id="Phobius"/>
    </source>
</evidence>